<reference evidence="1" key="1">
    <citation type="submission" date="2020-12" db="EMBL/GenBank/DDBJ databases">
        <title>GES Beta-lactamases isolated from hospital effluents in Brazil.</title>
        <authorList>
            <person name="Conte D."/>
            <person name="Mesa D."/>
            <person name="Palmeiro J.K."/>
            <person name="Dalla-Costa L.M."/>
        </authorList>
    </citation>
    <scope>NUCLEOTIDE SEQUENCE [LARGE SCALE GENOMIC DNA]</scope>
    <source>
        <strain evidence="1">Aero21</strain>
    </source>
</reference>
<dbReference type="EMBL" id="CP065937">
    <property type="protein sequence ID" value="QQA60037.1"/>
    <property type="molecule type" value="Genomic_DNA"/>
</dbReference>
<sequence length="357" mass="41295">MSSIVSIAQEYNSAHLDPAERISKDGYRFNIDSNLWVLNKDKNISFTKDVLSIEKKLLDGLRKTLSIYAEEQSAAHASNMYYLFQKLLRDTKFKSLDEHVILNWHSMHNKDNEYLLGSLRGFLISWHEYGYYGVSKDMVQLLDSLTISGNKKGISVANRCPYSGAFTDNEMLALNNELIRLFKEDSISFSCYSYVNLLQATARRPIQLRQLKSIDLQKIQNTKSNSFDFYLNIPRAKQRGVGFREEFKKLAITEDLYIILLNFIEQETKKLKYRFNTELTPEQSSQIPVFIDWPIVDRLSIQKNQLDDAMLASDILHISATDIREIILKDFKVKQKAISERTGDYIHITACTDLVIT</sequence>
<name>A0A7T3X0L5_AERCA</name>
<accession>A0A7T3X0L5</accession>
<protein>
    <submittedName>
        <fullName evidence="1">Uncharacterized protein</fullName>
    </submittedName>
</protein>
<dbReference type="RefSeq" id="WP_198497382.1">
    <property type="nucleotide sequence ID" value="NZ_JAXOIB010000101.1"/>
</dbReference>
<gene>
    <name evidence="1" type="ORF">JC965_17720</name>
</gene>
<proteinExistence type="predicted"/>
<evidence type="ECO:0000313" key="1">
    <source>
        <dbReference type="EMBL" id="QQA60037.1"/>
    </source>
</evidence>
<organism evidence="1">
    <name type="scientific">Aeromonas caviae</name>
    <name type="common">Aeromonas punctata</name>
    <dbReference type="NCBI Taxonomy" id="648"/>
    <lineage>
        <taxon>Bacteria</taxon>
        <taxon>Pseudomonadati</taxon>
        <taxon>Pseudomonadota</taxon>
        <taxon>Gammaproteobacteria</taxon>
        <taxon>Aeromonadales</taxon>
        <taxon>Aeromonadaceae</taxon>
        <taxon>Aeromonas</taxon>
    </lineage>
</organism>
<dbReference type="AlphaFoldDB" id="A0A7T3X0L5"/>